<dbReference type="Gene3D" id="2.150.10.10">
    <property type="entry name" value="Serralysin-like metalloprotease, C-terminal"/>
    <property type="match status" value="1"/>
</dbReference>
<feature type="signal peptide" evidence="1">
    <location>
        <begin position="1"/>
        <end position="20"/>
    </location>
</feature>
<evidence type="ECO:0000313" key="2">
    <source>
        <dbReference type="EMBL" id="RDB04419.1"/>
    </source>
</evidence>
<dbReference type="InterPro" id="IPR011049">
    <property type="entry name" value="Serralysin-like_metalloprot_C"/>
</dbReference>
<dbReference type="RefSeq" id="WP_114462522.1">
    <property type="nucleotide sequence ID" value="NZ_QPIW01000016.1"/>
</dbReference>
<feature type="chain" id="PRO_5016621261" description="Trimeric autotransporter adhesin YadA-like head domain-containing protein" evidence="1">
    <location>
        <begin position="21"/>
        <end position="701"/>
    </location>
</feature>
<keyword evidence="3" id="KW-1185">Reference proteome</keyword>
<dbReference type="SUPFAM" id="SSF101967">
    <property type="entry name" value="Adhesin YadA, collagen-binding domain"/>
    <property type="match status" value="1"/>
</dbReference>
<evidence type="ECO:0008006" key="4">
    <source>
        <dbReference type="Google" id="ProtNLM"/>
    </source>
</evidence>
<keyword evidence="1" id="KW-0732">Signal</keyword>
<sequence length="701" mass="71757">MKKLVFCVCAYMLMSSTVYSQINIIQKTNAGITISPNGIRGSLPLSTAEDTTNISMGENALKNNINSKRNIAIGKDALMTYSKAFISSDLLNASQLAIGFEALRNYNTTSAALNIAIGTRAMGGITQDGGSVAIGHFSMENNRGGGTVAIGHRTLSGGSTDTDQGVFIGNGAGSFAPSGAGTVAIGHSAMNFGGGGNNTVIGSGAGGGTGTSSKIGSGNIMIGANAGRLETGDNKLYIENTSGTNPLIGGNFSTDRVGINRQISDIDATPFTLQVGGNALVTNGIKLTNIGEAEGRFLRTDAAGNASWAPLSSLWQVAGAAGNEIQNTNAGGFWSNNPATVAWLATNITNPPTAPVSGGGTRMMWIPSRSAFRCGSVDNTNWDPAFIGLHSFASGYNSMATGRGNIAMGFNAISDGTSNTIAFGENTRASGTNACAIGNGVNANSFYSTVVGSFNLLPFAEASTWVSTDPLFTIGSGQNELNRRNGLLMLKNGKTAIGNITPESFLHVFESESSAAPSPNAIATFEKNGNGYISLLTPEASENGITFGLPSNGVSGGIIYNPAGTKSMQFRTGGNTTRMAILANGNVGIGLTATTPTAKLDVSGTVKIGTNGSALDEIIKISEAADLPSIAAGGSFSQTFTVTNAQTGSTVYISPDTDLTNGIIIAYAWVSASNTVSVKFNNVSAAPIDLASTKFHITVIR</sequence>
<dbReference type="OrthoDB" id="1001730at2"/>
<reference evidence="2 3" key="1">
    <citation type="submission" date="2018-07" db="EMBL/GenBank/DDBJ databases">
        <title>Genome analysis of Runella aurantiaca.</title>
        <authorList>
            <person name="Yang X."/>
        </authorList>
    </citation>
    <scope>NUCLEOTIDE SEQUENCE [LARGE SCALE GENOMIC DNA]</scope>
    <source>
        <strain evidence="2 3">YX9</strain>
    </source>
</reference>
<gene>
    <name evidence="2" type="ORF">DVG78_18445</name>
</gene>
<protein>
    <recommendedName>
        <fullName evidence="4">Trimeric autotransporter adhesin YadA-like head domain-containing protein</fullName>
    </recommendedName>
</protein>
<dbReference type="AlphaFoldDB" id="A0A369I3W5"/>
<accession>A0A369I3W5</accession>
<dbReference type="EMBL" id="QPIW01000016">
    <property type="protein sequence ID" value="RDB04419.1"/>
    <property type="molecule type" value="Genomic_DNA"/>
</dbReference>
<comment type="caution">
    <text evidence="2">The sequence shown here is derived from an EMBL/GenBank/DDBJ whole genome shotgun (WGS) entry which is preliminary data.</text>
</comment>
<name>A0A369I3W5_9BACT</name>
<dbReference type="Proteomes" id="UP000253141">
    <property type="component" value="Unassembled WGS sequence"/>
</dbReference>
<organism evidence="2 3">
    <name type="scientific">Runella aurantiaca</name>
    <dbReference type="NCBI Taxonomy" id="2282308"/>
    <lineage>
        <taxon>Bacteria</taxon>
        <taxon>Pseudomonadati</taxon>
        <taxon>Bacteroidota</taxon>
        <taxon>Cytophagia</taxon>
        <taxon>Cytophagales</taxon>
        <taxon>Spirosomataceae</taxon>
        <taxon>Runella</taxon>
    </lineage>
</organism>
<evidence type="ECO:0000313" key="3">
    <source>
        <dbReference type="Proteomes" id="UP000253141"/>
    </source>
</evidence>
<evidence type="ECO:0000256" key="1">
    <source>
        <dbReference type="SAM" id="SignalP"/>
    </source>
</evidence>
<proteinExistence type="predicted"/>